<organism evidence="2 3">
    <name type="scientific">Salmonella enterica subsp. enterica serovar Wilhelmsburg</name>
    <dbReference type="NCBI Taxonomy" id="1960126"/>
    <lineage>
        <taxon>Bacteria</taxon>
        <taxon>Pseudomonadati</taxon>
        <taxon>Pseudomonadota</taxon>
        <taxon>Gammaproteobacteria</taxon>
        <taxon>Enterobacterales</taxon>
        <taxon>Enterobacteriaceae</taxon>
        <taxon>Salmonella</taxon>
    </lineage>
</organism>
<dbReference type="InterPro" id="IPR036249">
    <property type="entry name" value="Thioredoxin-like_sf"/>
</dbReference>
<gene>
    <name evidence="2" type="ORF">C9F09_14065</name>
</gene>
<feature type="signal peptide" evidence="1">
    <location>
        <begin position="1"/>
        <end position="21"/>
    </location>
</feature>
<protein>
    <submittedName>
        <fullName evidence="2">Thiol:disulfide interchange protein</fullName>
    </submittedName>
</protein>
<evidence type="ECO:0000256" key="1">
    <source>
        <dbReference type="SAM" id="SignalP"/>
    </source>
</evidence>
<dbReference type="EMBL" id="PYKB01000868">
    <property type="protein sequence ID" value="TGC90841.1"/>
    <property type="molecule type" value="Genomic_DNA"/>
</dbReference>
<evidence type="ECO:0000313" key="3">
    <source>
        <dbReference type="Proteomes" id="UP000298491"/>
    </source>
</evidence>
<evidence type="ECO:0000313" key="2">
    <source>
        <dbReference type="EMBL" id="TGC90841.1"/>
    </source>
</evidence>
<comment type="caution">
    <text evidence="2">The sequence shown here is derived from an EMBL/GenBank/DDBJ whole genome shotgun (WGS) entry which is preliminary data.</text>
</comment>
<dbReference type="AlphaFoldDB" id="A0A659QZL7"/>
<feature type="non-terminal residue" evidence="2">
    <location>
        <position position="76"/>
    </location>
</feature>
<keyword evidence="1" id="KW-0732">Signal</keyword>
<accession>A0A659QZL7</accession>
<proteinExistence type="predicted"/>
<dbReference type="Proteomes" id="UP000298491">
    <property type="component" value="Unassembled WGS sequence"/>
</dbReference>
<dbReference type="Gene3D" id="3.40.30.10">
    <property type="entry name" value="Glutaredoxin"/>
    <property type="match status" value="1"/>
</dbReference>
<dbReference type="SUPFAM" id="SSF52833">
    <property type="entry name" value="Thioredoxin-like"/>
    <property type="match status" value="1"/>
</dbReference>
<sequence>MRQYKLVIFLYLVLAGTASYAADNTTCVALNKTVTSDVQENTTIVEFFSFYCPPCYFLSQRRGIANALPSRLPSGQ</sequence>
<name>A0A659QZL7_SALET</name>
<feature type="chain" id="PRO_5025051841" evidence="1">
    <location>
        <begin position="22"/>
        <end position="76"/>
    </location>
</feature>
<reference evidence="2 3" key="1">
    <citation type="submission" date="2018-03" db="EMBL/GenBank/DDBJ databases">
        <title>Non-Typhoidal Salmonella genome sequencing and assembly.</title>
        <authorList>
            <person name="Matchawe C."/>
        </authorList>
    </citation>
    <scope>NUCLEOTIDE SEQUENCE [LARGE SCALE GENOMIC DNA]</scope>
    <source>
        <strain evidence="2 3">35dea</strain>
    </source>
</reference>